<accession>A0AAV5UYN8</accession>
<feature type="non-terminal residue" evidence="2">
    <location>
        <position position="155"/>
    </location>
</feature>
<keyword evidence="1" id="KW-0732">Signal</keyword>
<keyword evidence="3" id="KW-1185">Reference proteome</keyword>
<proteinExistence type="predicted"/>
<organism evidence="2 3">
    <name type="scientific">Pristionchus fissidentatus</name>
    <dbReference type="NCBI Taxonomy" id="1538716"/>
    <lineage>
        <taxon>Eukaryota</taxon>
        <taxon>Metazoa</taxon>
        <taxon>Ecdysozoa</taxon>
        <taxon>Nematoda</taxon>
        <taxon>Chromadorea</taxon>
        <taxon>Rhabditida</taxon>
        <taxon>Rhabditina</taxon>
        <taxon>Diplogasteromorpha</taxon>
        <taxon>Diplogasteroidea</taxon>
        <taxon>Neodiplogasteridae</taxon>
        <taxon>Pristionchus</taxon>
    </lineage>
</organism>
<name>A0AAV5UYN8_9BILA</name>
<feature type="signal peptide" evidence="1">
    <location>
        <begin position="1"/>
        <end position="17"/>
    </location>
</feature>
<comment type="caution">
    <text evidence="2">The sequence shown here is derived from an EMBL/GenBank/DDBJ whole genome shotgun (WGS) entry which is preliminary data.</text>
</comment>
<evidence type="ECO:0000313" key="3">
    <source>
        <dbReference type="Proteomes" id="UP001432322"/>
    </source>
</evidence>
<sequence length="155" mass="17888">MIWISFTLICLLSFGDAQIQRGGTVVGDDLESLRSCAVDCFAKNRLPQDPQSKNRTWFDNVYQEYHEIDGNEIHTMLFYRGPGESDFIRVYYMLKRNATLVIKHLNGIPIDVVRDPQRDCSPTDTESMLAVRRKRQASCIWDCTPKLNQIGKGKW</sequence>
<dbReference type="EMBL" id="BTSY01000001">
    <property type="protein sequence ID" value="GMT11365.1"/>
    <property type="molecule type" value="Genomic_DNA"/>
</dbReference>
<dbReference type="AlphaFoldDB" id="A0AAV5UYN8"/>
<evidence type="ECO:0008006" key="4">
    <source>
        <dbReference type="Google" id="ProtNLM"/>
    </source>
</evidence>
<feature type="chain" id="PRO_5043360848" description="Secreted protein" evidence="1">
    <location>
        <begin position="18"/>
        <end position="155"/>
    </location>
</feature>
<reference evidence="2" key="1">
    <citation type="submission" date="2023-10" db="EMBL/GenBank/DDBJ databases">
        <title>Genome assembly of Pristionchus species.</title>
        <authorList>
            <person name="Yoshida K."/>
            <person name="Sommer R.J."/>
        </authorList>
    </citation>
    <scope>NUCLEOTIDE SEQUENCE</scope>
    <source>
        <strain evidence="2">RS5133</strain>
    </source>
</reference>
<evidence type="ECO:0000313" key="2">
    <source>
        <dbReference type="EMBL" id="GMT11365.1"/>
    </source>
</evidence>
<protein>
    <recommendedName>
        <fullName evidence="4">Secreted protein</fullName>
    </recommendedName>
</protein>
<gene>
    <name evidence="2" type="ORF">PFISCL1PPCAC_2662</name>
</gene>
<dbReference type="Proteomes" id="UP001432322">
    <property type="component" value="Unassembled WGS sequence"/>
</dbReference>
<evidence type="ECO:0000256" key="1">
    <source>
        <dbReference type="SAM" id="SignalP"/>
    </source>
</evidence>